<evidence type="ECO:0000313" key="2">
    <source>
        <dbReference type="Proteomes" id="UP000008467"/>
    </source>
</evidence>
<dbReference type="RefSeq" id="WP_013655865.1">
    <property type="nucleotide sequence ID" value="NC_015275.1"/>
</dbReference>
<keyword evidence="2" id="KW-1185">Reference proteome</keyword>
<dbReference type="HOGENOM" id="CLU_2116611_0_0_9"/>
<dbReference type="STRING" id="642492.Clole_0831"/>
<gene>
    <name evidence="1" type="ordered locus">Clole_0831</name>
</gene>
<dbReference type="AlphaFoldDB" id="F2JQ16"/>
<dbReference type="Proteomes" id="UP000008467">
    <property type="component" value="Chromosome"/>
</dbReference>
<dbReference type="EMBL" id="CP002582">
    <property type="protein sequence ID" value="ADZ82564.1"/>
    <property type="molecule type" value="Genomic_DNA"/>
</dbReference>
<sequence>MLIKIGSLDLTDIVAYEVTHKDITKEVKNSLGDTFIYVLGEKVILKIGLGALDQSKMNALMTALGSITVTVEFVDTDGITKTKTMKRPDRITPIRSFLDSKAYWDESSITLTEL</sequence>
<dbReference type="KEGG" id="cle:Clole_0831"/>
<protein>
    <submittedName>
        <fullName evidence="1">Uncharacterized protein</fullName>
    </submittedName>
</protein>
<evidence type="ECO:0000313" key="1">
    <source>
        <dbReference type="EMBL" id="ADZ82564.1"/>
    </source>
</evidence>
<name>F2JQ16_CELLD</name>
<proteinExistence type="predicted"/>
<reference evidence="1 2" key="1">
    <citation type="journal article" date="2011" name="J. Bacteriol.">
        <title>Complete genome sequence of the cellulose-degrading bacterium Cellulosilyticum lentocellum.</title>
        <authorList>
            <consortium name="US DOE Joint Genome Institute"/>
            <person name="Miller D.A."/>
            <person name="Suen G."/>
            <person name="Bruce D."/>
            <person name="Copeland A."/>
            <person name="Cheng J.F."/>
            <person name="Detter C."/>
            <person name="Goodwin L.A."/>
            <person name="Han C.S."/>
            <person name="Hauser L.J."/>
            <person name="Land M.L."/>
            <person name="Lapidus A."/>
            <person name="Lucas S."/>
            <person name="Meincke L."/>
            <person name="Pitluck S."/>
            <person name="Tapia R."/>
            <person name="Teshima H."/>
            <person name="Woyke T."/>
            <person name="Fox B.G."/>
            <person name="Angert E.R."/>
            <person name="Currie C.R."/>
        </authorList>
    </citation>
    <scope>NUCLEOTIDE SEQUENCE [LARGE SCALE GENOMIC DNA]</scope>
    <source>
        <strain evidence="2">ATCC 49066 / DSM 5427 / NCIMB 11756 / RHM5</strain>
    </source>
</reference>
<organism evidence="1 2">
    <name type="scientific">Cellulosilyticum lentocellum (strain ATCC 49066 / DSM 5427 / NCIMB 11756 / RHM5)</name>
    <name type="common">Clostridium lentocellum</name>
    <dbReference type="NCBI Taxonomy" id="642492"/>
    <lineage>
        <taxon>Bacteria</taxon>
        <taxon>Bacillati</taxon>
        <taxon>Bacillota</taxon>
        <taxon>Clostridia</taxon>
        <taxon>Lachnospirales</taxon>
        <taxon>Cellulosilyticaceae</taxon>
        <taxon>Cellulosilyticum</taxon>
    </lineage>
</organism>
<accession>F2JQ16</accession>